<evidence type="ECO:0000256" key="2">
    <source>
        <dbReference type="ARBA" id="ARBA00022649"/>
    </source>
</evidence>
<feature type="domain" description="PIN" evidence="8">
    <location>
        <begin position="3"/>
        <end position="120"/>
    </location>
</feature>
<dbReference type="SUPFAM" id="SSF88723">
    <property type="entry name" value="PIN domain-like"/>
    <property type="match status" value="1"/>
</dbReference>
<dbReference type="GO" id="GO:0016787">
    <property type="term" value="F:hydrolase activity"/>
    <property type="evidence" value="ECO:0007669"/>
    <property type="project" value="UniProtKB-KW"/>
</dbReference>
<comment type="similarity">
    <text evidence="7">Belongs to the PINc/VapC protein family.</text>
</comment>
<dbReference type="Gene3D" id="3.40.50.1010">
    <property type="entry name" value="5'-nuclease"/>
    <property type="match status" value="1"/>
</dbReference>
<dbReference type="Pfam" id="PF01850">
    <property type="entry name" value="PIN"/>
    <property type="match status" value="1"/>
</dbReference>
<dbReference type="PANTHER" id="PTHR33653">
    <property type="entry name" value="RIBONUCLEASE VAPC2"/>
    <property type="match status" value="1"/>
</dbReference>
<keyword evidence="2" id="KW-1277">Toxin-antitoxin system</keyword>
<dbReference type="Proteomes" id="UP000580051">
    <property type="component" value="Unassembled WGS sequence"/>
</dbReference>
<sequence length="137" mass="15597">MKVMFDTNIYIAWMRERKYEPLMLKYGTVKYLSSIVLMELWAGAKTRQASRLVETLQRPYLKAGRVVPMTVKNYILAGQIISNLPVSYKDVISKSDFVNDIQIALTALSVGASLYTNNETHFEIISSALKNLNVIFL</sequence>
<keyword evidence="6" id="KW-0460">Magnesium</keyword>
<dbReference type="GO" id="GO:0004518">
    <property type="term" value="F:nuclease activity"/>
    <property type="evidence" value="ECO:0007669"/>
    <property type="project" value="UniProtKB-KW"/>
</dbReference>
<accession>A0A6V8NMP1</accession>
<gene>
    <name evidence="9" type="ORF">HKBW3S06_00609</name>
</gene>
<evidence type="ECO:0000256" key="4">
    <source>
        <dbReference type="ARBA" id="ARBA00022723"/>
    </source>
</evidence>
<evidence type="ECO:0000256" key="5">
    <source>
        <dbReference type="ARBA" id="ARBA00022801"/>
    </source>
</evidence>
<evidence type="ECO:0000256" key="3">
    <source>
        <dbReference type="ARBA" id="ARBA00022722"/>
    </source>
</evidence>
<evidence type="ECO:0000256" key="6">
    <source>
        <dbReference type="ARBA" id="ARBA00022842"/>
    </source>
</evidence>
<dbReference type="EMBL" id="BLRV01000041">
    <property type="protein sequence ID" value="GFP21383.1"/>
    <property type="molecule type" value="Genomic_DNA"/>
</dbReference>
<comment type="cofactor">
    <cofactor evidence="1">
        <name>Mg(2+)</name>
        <dbReference type="ChEBI" id="CHEBI:18420"/>
    </cofactor>
</comment>
<reference evidence="9 10" key="1">
    <citation type="journal article" date="2020" name="Front. Microbiol.">
        <title>Single-cell genomics of novel Actinobacteria with the Wood-Ljungdahl pathway discovered in a serpentinizing system.</title>
        <authorList>
            <person name="Merino N."/>
            <person name="Kawai M."/>
            <person name="Boyd E.S."/>
            <person name="Colman D.R."/>
            <person name="McGlynn S.E."/>
            <person name="Nealson K.H."/>
            <person name="Kurokawa K."/>
            <person name="Hongoh Y."/>
        </authorList>
    </citation>
    <scope>NUCLEOTIDE SEQUENCE [LARGE SCALE GENOMIC DNA]</scope>
    <source>
        <strain evidence="9 10">S06</strain>
    </source>
</reference>
<evidence type="ECO:0000256" key="1">
    <source>
        <dbReference type="ARBA" id="ARBA00001946"/>
    </source>
</evidence>
<dbReference type="InterPro" id="IPR029060">
    <property type="entry name" value="PIN-like_dom_sf"/>
</dbReference>
<dbReference type="RefSeq" id="WP_176226515.1">
    <property type="nucleotide sequence ID" value="NZ_BLRV01000041.1"/>
</dbReference>
<keyword evidence="4" id="KW-0479">Metal-binding</keyword>
<evidence type="ECO:0000256" key="7">
    <source>
        <dbReference type="ARBA" id="ARBA00038093"/>
    </source>
</evidence>
<keyword evidence="3" id="KW-0540">Nuclease</keyword>
<dbReference type="CDD" id="cd09881">
    <property type="entry name" value="PIN_VapC4-5_FitB-like"/>
    <property type="match status" value="1"/>
</dbReference>
<dbReference type="PANTHER" id="PTHR33653:SF1">
    <property type="entry name" value="RIBONUCLEASE VAPC2"/>
    <property type="match status" value="1"/>
</dbReference>
<evidence type="ECO:0000313" key="9">
    <source>
        <dbReference type="EMBL" id="GFP21383.1"/>
    </source>
</evidence>
<proteinExistence type="inferred from homology"/>
<evidence type="ECO:0000313" key="10">
    <source>
        <dbReference type="Proteomes" id="UP000580051"/>
    </source>
</evidence>
<dbReference type="InterPro" id="IPR050556">
    <property type="entry name" value="Type_II_TA_system_RNase"/>
</dbReference>
<comment type="caution">
    <text evidence="9">The sequence shown here is derived from an EMBL/GenBank/DDBJ whole genome shotgun (WGS) entry which is preliminary data.</text>
</comment>
<organism evidence="9 10">
    <name type="scientific">Candidatus Hakubella thermalkaliphila</name>
    <dbReference type="NCBI Taxonomy" id="2754717"/>
    <lineage>
        <taxon>Bacteria</taxon>
        <taxon>Bacillati</taxon>
        <taxon>Actinomycetota</taxon>
        <taxon>Actinomycetota incertae sedis</taxon>
        <taxon>Candidatus Hakubellales</taxon>
        <taxon>Candidatus Hakubellaceae</taxon>
        <taxon>Candidatus Hakubella</taxon>
    </lineage>
</organism>
<evidence type="ECO:0000259" key="8">
    <source>
        <dbReference type="Pfam" id="PF01850"/>
    </source>
</evidence>
<protein>
    <recommendedName>
        <fullName evidence="8">PIN domain-containing protein</fullName>
    </recommendedName>
</protein>
<dbReference type="AlphaFoldDB" id="A0A6V8NMP1"/>
<keyword evidence="5" id="KW-0378">Hydrolase</keyword>
<name>A0A6V8NMP1_9ACTN</name>
<dbReference type="GO" id="GO:0046872">
    <property type="term" value="F:metal ion binding"/>
    <property type="evidence" value="ECO:0007669"/>
    <property type="project" value="UniProtKB-KW"/>
</dbReference>
<dbReference type="InterPro" id="IPR002716">
    <property type="entry name" value="PIN_dom"/>
</dbReference>